<feature type="transmembrane region" description="Helical" evidence="1">
    <location>
        <begin position="138"/>
        <end position="159"/>
    </location>
</feature>
<sequence length="518" mass="55570">MGTYTARVRRWFWLSLTAFFLMGTAWAIALPANGTYDEKDHVARAYAVVTGQLTTDKTIVNRRGDVTPAFLAPASLLPSGSTVDCTWAPLPPKPASCQQWTSDRHKILTQSAAATYSPIYYLPVGLPLLVAPDMTGIILARLISVLLAALLLACSVGAAMRMGSRLLPVGIMLVCTPLVMNLASSINPNGLEIVSGILVFSSLLALVRAPDERLDDRSVRRLLVMACAGSLLLLTLRELGPALLAIDVVACALLARRGRIGALWRRRDLRWALGVCWAVGLVFAAGWLEYSGFANIATNARAALHLSLGQELHEIASQRIPFFVRQIVGEFDYGETHVPTYVIAAWYLLMAALVVPCLRYARLRFGAVLVALLAVCLAMLVVLDLHFLPEIGWFSQGRYALPSLVGVVLAAASTNGFERRLAGRRWAWGYPAALGAGATVLNVYALSRVMTRFRAGVAAPLNPFSGSWHPQLGSVLPLLAAFAGSALLVVVVAFAAGDHRPAEVPATAPDQSRASAAV</sequence>
<organism evidence="2 3">
    <name type="scientific">Rugosimonospora acidiphila</name>
    <dbReference type="NCBI Taxonomy" id="556531"/>
    <lineage>
        <taxon>Bacteria</taxon>
        <taxon>Bacillati</taxon>
        <taxon>Actinomycetota</taxon>
        <taxon>Actinomycetes</taxon>
        <taxon>Micromonosporales</taxon>
        <taxon>Micromonosporaceae</taxon>
        <taxon>Rugosimonospora</taxon>
    </lineage>
</organism>
<dbReference type="InterPro" id="IPR018674">
    <property type="entry name" value="DUF2142_membrane"/>
</dbReference>
<dbReference type="EMBL" id="BAABJQ010000048">
    <property type="protein sequence ID" value="GAA5201220.1"/>
    <property type="molecule type" value="Genomic_DNA"/>
</dbReference>
<accession>A0ABP9SR79</accession>
<feature type="transmembrane region" description="Helical" evidence="1">
    <location>
        <begin position="365"/>
        <end position="387"/>
    </location>
</feature>
<feature type="transmembrane region" description="Helical" evidence="1">
    <location>
        <begin position="166"/>
        <end position="184"/>
    </location>
</feature>
<feature type="transmembrane region" description="Helical" evidence="1">
    <location>
        <begin position="338"/>
        <end position="358"/>
    </location>
</feature>
<keyword evidence="1" id="KW-0472">Membrane</keyword>
<dbReference type="Pfam" id="PF09913">
    <property type="entry name" value="DUF2142"/>
    <property type="match status" value="1"/>
</dbReference>
<feature type="transmembrane region" description="Helical" evidence="1">
    <location>
        <begin position="475"/>
        <end position="496"/>
    </location>
</feature>
<dbReference type="Proteomes" id="UP001501570">
    <property type="component" value="Unassembled WGS sequence"/>
</dbReference>
<feature type="transmembrane region" description="Helical" evidence="1">
    <location>
        <begin position="429"/>
        <end position="447"/>
    </location>
</feature>
<keyword evidence="1" id="KW-1133">Transmembrane helix</keyword>
<keyword evidence="1" id="KW-0812">Transmembrane</keyword>
<evidence type="ECO:0000313" key="3">
    <source>
        <dbReference type="Proteomes" id="UP001501570"/>
    </source>
</evidence>
<evidence type="ECO:0000313" key="2">
    <source>
        <dbReference type="EMBL" id="GAA5201220.1"/>
    </source>
</evidence>
<proteinExistence type="predicted"/>
<feature type="transmembrane region" description="Helical" evidence="1">
    <location>
        <begin position="271"/>
        <end position="288"/>
    </location>
</feature>
<keyword evidence="3" id="KW-1185">Reference proteome</keyword>
<reference evidence="3" key="1">
    <citation type="journal article" date="2019" name="Int. J. Syst. Evol. Microbiol.">
        <title>The Global Catalogue of Microorganisms (GCM) 10K type strain sequencing project: providing services to taxonomists for standard genome sequencing and annotation.</title>
        <authorList>
            <consortium name="The Broad Institute Genomics Platform"/>
            <consortium name="The Broad Institute Genome Sequencing Center for Infectious Disease"/>
            <person name="Wu L."/>
            <person name="Ma J."/>
        </authorList>
    </citation>
    <scope>NUCLEOTIDE SEQUENCE [LARGE SCALE GENOMIC DNA]</scope>
    <source>
        <strain evidence="3">JCM 18304</strain>
    </source>
</reference>
<comment type="caution">
    <text evidence="2">The sequence shown here is derived from an EMBL/GenBank/DDBJ whole genome shotgun (WGS) entry which is preliminary data.</text>
</comment>
<gene>
    <name evidence="2" type="ORF">GCM10023322_80800</name>
</gene>
<feature type="transmembrane region" description="Helical" evidence="1">
    <location>
        <begin position="190"/>
        <end position="207"/>
    </location>
</feature>
<evidence type="ECO:0008006" key="4">
    <source>
        <dbReference type="Google" id="ProtNLM"/>
    </source>
</evidence>
<evidence type="ECO:0000256" key="1">
    <source>
        <dbReference type="SAM" id="Phobius"/>
    </source>
</evidence>
<feature type="transmembrane region" description="Helical" evidence="1">
    <location>
        <begin position="399"/>
        <end position="417"/>
    </location>
</feature>
<name>A0ABP9SR79_9ACTN</name>
<protein>
    <recommendedName>
        <fullName evidence="4">DUF2142 domain-containing protein</fullName>
    </recommendedName>
</protein>